<evidence type="ECO:0000256" key="1">
    <source>
        <dbReference type="ARBA" id="ARBA00001947"/>
    </source>
</evidence>
<evidence type="ECO:0000256" key="4">
    <source>
        <dbReference type="ARBA" id="ARBA00022723"/>
    </source>
</evidence>
<protein>
    <recommendedName>
        <fullName evidence="11">Murein endopeptidase K</fullName>
    </recommendedName>
</protein>
<evidence type="ECO:0000256" key="7">
    <source>
        <dbReference type="ARBA" id="ARBA00022833"/>
    </source>
</evidence>
<evidence type="ECO:0000256" key="8">
    <source>
        <dbReference type="ARBA" id="ARBA00023049"/>
    </source>
</evidence>
<proteinExistence type="inferred from homology"/>
<keyword evidence="14" id="KW-1185">Reference proteome</keyword>
<evidence type="ECO:0000256" key="6">
    <source>
        <dbReference type="ARBA" id="ARBA00022801"/>
    </source>
</evidence>
<accession>A0AAW9FJ90</accession>
<evidence type="ECO:0000313" key="12">
    <source>
        <dbReference type="EMBL" id="MDX8305191.1"/>
    </source>
</evidence>
<dbReference type="SUPFAM" id="SSF55166">
    <property type="entry name" value="Hedgehog/DD-peptidase"/>
    <property type="match status" value="1"/>
</dbReference>
<comment type="similarity">
    <text evidence="10">Belongs to the peptidase M15 family.</text>
</comment>
<evidence type="ECO:0000256" key="2">
    <source>
        <dbReference type="ARBA" id="ARBA00004776"/>
    </source>
</evidence>
<evidence type="ECO:0000313" key="13">
    <source>
        <dbReference type="EMBL" id="MDX8332400.1"/>
    </source>
</evidence>
<keyword evidence="5" id="KW-0732">Signal</keyword>
<dbReference type="EMBL" id="JAVRAF010000014">
    <property type="protein sequence ID" value="MDX8305191.1"/>
    <property type="molecule type" value="Genomic_DNA"/>
</dbReference>
<evidence type="ECO:0000313" key="14">
    <source>
        <dbReference type="Proteomes" id="UP001277561"/>
    </source>
</evidence>
<keyword evidence="9" id="KW-0961">Cell wall biogenesis/degradation</keyword>
<comment type="caution">
    <text evidence="12">The sequence shown here is derived from an EMBL/GenBank/DDBJ whole genome shotgun (WGS) entry which is preliminary data.</text>
</comment>
<sequence length="170" mass="18419">MTDYGNPNDVRAYLKNNPVGFDRLWLRRPSGEEIIALYRDYRLGLAIVPSQCLNLSYFWRDVNDRNVGVTVAVGLFDVLSRMQVSLSTMAGTPVPFILNSGYRTPEHNAKLEGAAVASEHLNARASDLGVPGFAPPIVANSGSMLGAGGIGVYPSFTHVDVGAPGRRWRG</sequence>
<evidence type="ECO:0000256" key="11">
    <source>
        <dbReference type="ARBA" id="ARBA00093666"/>
    </source>
</evidence>
<dbReference type="Gene3D" id="3.30.1380.10">
    <property type="match status" value="1"/>
</dbReference>
<dbReference type="RefSeq" id="WP_234625022.1">
    <property type="nucleotide sequence ID" value="NZ_CP192770.1"/>
</dbReference>
<evidence type="ECO:0000256" key="3">
    <source>
        <dbReference type="ARBA" id="ARBA00022670"/>
    </source>
</evidence>
<dbReference type="GO" id="GO:0071555">
    <property type="term" value="P:cell wall organization"/>
    <property type="evidence" value="ECO:0007669"/>
    <property type="project" value="UniProtKB-KW"/>
</dbReference>
<evidence type="ECO:0000256" key="10">
    <source>
        <dbReference type="ARBA" id="ARBA00093448"/>
    </source>
</evidence>
<dbReference type="GO" id="GO:0006508">
    <property type="term" value="P:proteolysis"/>
    <property type="evidence" value="ECO:0007669"/>
    <property type="project" value="UniProtKB-KW"/>
</dbReference>
<dbReference type="EMBL" id="JAVRAD010000017">
    <property type="protein sequence ID" value="MDX8332400.1"/>
    <property type="molecule type" value="Genomic_DNA"/>
</dbReference>
<evidence type="ECO:0000256" key="9">
    <source>
        <dbReference type="ARBA" id="ARBA00023316"/>
    </source>
</evidence>
<reference evidence="12 14" key="1">
    <citation type="journal article" date="2023" name="Phytobiomes J">
        <title>Deciphering the key players within the bacterial microbiota associated with aerial crown gall tumors on rhododendron: Insights into the gallobiome.</title>
        <authorList>
            <person name="Kuzmanovic N."/>
            <person name="Nesme J."/>
            <person name="Wolf J."/>
            <person name="Neumann-Schaal M."/>
            <person name="Petersen J."/>
            <person name="Fernandez-Gnecco G."/>
            <person name="Sproeer C."/>
            <person name="Bunk B."/>
            <person name="Overmann J."/>
            <person name="Sorensen S.J."/>
            <person name="Idczak E."/>
            <person name="Smalla K."/>
        </authorList>
    </citation>
    <scope>NUCLEOTIDE SEQUENCE</scope>
    <source>
        <strain evidence="12">Rho-11.1</strain>
        <strain evidence="14">rho-14.1</strain>
        <strain evidence="13">Rho-14.1</strain>
    </source>
</reference>
<keyword evidence="7" id="KW-0862">Zinc</keyword>
<dbReference type="AlphaFoldDB" id="A0AAW9FJ90"/>
<dbReference type="PANTHER" id="PTHR37425:SF1">
    <property type="entry name" value="OUTER MEMBRANE PROTEIN"/>
    <property type="match status" value="1"/>
</dbReference>
<keyword evidence="3" id="KW-0645">Protease</keyword>
<dbReference type="GO" id="GO:0046872">
    <property type="term" value="F:metal ion binding"/>
    <property type="evidence" value="ECO:0007669"/>
    <property type="project" value="UniProtKB-KW"/>
</dbReference>
<dbReference type="Proteomes" id="UP001277561">
    <property type="component" value="Unassembled WGS sequence"/>
</dbReference>
<comment type="cofactor">
    <cofactor evidence="1">
        <name>Zn(2+)</name>
        <dbReference type="ChEBI" id="CHEBI:29105"/>
    </cofactor>
</comment>
<name>A0AAW9FJ90_9HYPH</name>
<evidence type="ECO:0000256" key="5">
    <source>
        <dbReference type="ARBA" id="ARBA00022729"/>
    </source>
</evidence>
<dbReference type="GO" id="GO:0008237">
    <property type="term" value="F:metallopeptidase activity"/>
    <property type="evidence" value="ECO:0007669"/>
    <property type="project" value="UniProtKB-KW"/>
</dbReference>
<keyword evidence="6" id="KW-0378">Hydrolase</keyword>
<comment type="pathway">
    <text evidence="2">Cell wall biogenesis; cell wall polysaccharide biosynthesis.</text>
</comment>
<dbReference type="PANTHER" id="PTHR37425">
    <property type="match status" value="1"/>
</dbReference>
<dbReference type="InterPro" id="IPR009045">
    <property type="entry name" value="Zn_M74/Hedgehog-like"/>
</dbReference>
<dbReference type="InterPro" id="IPR010275">
    <property type="entry name" value="MepK"/>
</dbReference>
<organism evidence="12">
    <name type="scientific">Agrobacterium rosae</name>
    <dbReference type="NCBI Taxonomy" id="1972867"/>
    <lineage>
        <taxon>Bacteria</taxon>
        <taxon>Pseudomonadati</taxon>
        <taxon>Pseudomonadota</taxon>
        <taxon>Alphaproteobacteria</taxon>
        <taxon>Hyphomicrobiales</taxon>
        <taxon>Rhizobiaceae</taxon>
        <taxon>Rhizobium/Agrobacterium group</taxon>
        <taxon>Agrobacterium</taxon>
    </lineage>
</organism>
<keyword evidence="4" id="KW-0479">Metal-binding</keyword>
<keyword evidence="8" id="KW-0482">Metalloprotease</keyword>
<dbReference type="Pfam" id="PF05951">
    <property type="entry name" value="Peptidase_M15_2"/>
    <property type="match status" value="1"/>
</dbReference>
<gene>
    <name evidence="12" type="ORF">RMR22_23355</name>
    <name evidence="13" type="ORF">RMS29_24640</name>
</gene>